<dbReference type="OrthoDB" id="3641158at2759"/>
<gene>
    <name evidence="2" type="ORF">CB0940_08371</name>
    <name evidence="3" type="ORF">RHO25_009596</name>
</gene>
<feature type="compositionally biased region" description="Basic and acidic residues" evidence="1">
    <location>
        <begin position="293"/>
        <end position="305"/>
    </location>
</feature>
<feature type="compositionally biased region" description="Polar residues" evidence="1">
    <location>
        <begin position="205"/>
        <end position="218"/>
    </location>
</feature>
<reference evidence="2 4" key="1">
    <citation type="submission" date="2015-10" db="EMBL/GenBank/DDBJ databases">
        <title>The cercosporin biosynthetic gene cluster was horizontally transferred to several fungal lineages and shown to be expanded in Cercospora beticola based on microsynteny with recipient genomes.</title>
        <authorList>
            <person name="De Jonge R."/>
            <person name="Ebert M.K."/>
            <person name="Suttle J.C."/>
            <person name="Jurick Ii W.M."/>
            <person name="Secor G.A."/>
            <person name="Thomma B.P."/>
            <person name="Van De Peer Y."/>
            <person name="Bolton M.D."/>
        </authorList>
    </citation>
    <scope>NUCLEOTIDE SEQUENCE [LARGE SCALE GENOMIC DNA]</scope>
    <source>
        <strain evidence="2 4">09-40</strain>
    </source>
</reference>
<feature type="region of interest" description="Disordered" evidence="1">
    <location>
        <begin position="851"/>
        <end position="890"/>
    </location>
</feature>
<feature type="region of interest" description="Disordered" evidence="1">
    <location>
        <begin position="900"/>
        <end position="919"/>
    </location>
</feature>
<evidence type="ECO:0000313" key="4">
    <source>
        <dbReference type="Proteomes" id="UP000230605"/>
    </source>
</evidence>
<feature type="compositionally biased region" description="Polar residues" evidence="1">
    <location>
        <begin position="397"/>
        <end position="414"/>
    </location>
</feature>
<dbReference type="Proteomes" id="UP001302367">
    <property type="component" value="Chromosome 6"/>
</dbReference>
<dbReference type="EMBL" id="LKMD01000104">
    <property type="protein sequence ID" value="PIA94534.1"/>
    <property type="molecule type" value="Genomic_DNA"/>
</dbReference>
<evidence type="ECO:0000313" key="3">
    <source>
        <dbReference type="EMBL" id="WPB04948.1"/>
    </source>
</evidence>
<evidence type="ECO:0000313" key="5">
    <source>
        <dbReference type="Proteomes" id="UP001302367"/>
    </source>
</evidence>
<feature type="compositionally biased region" description="Basic residues" evidence="1">
    <location>
        <begin position="239"/>
        <end position="249"/>
    </location>
</feature>
<feature type="region of interest" description="Disordered" evidence="1">
    <location>
        <begin position="928"/>
        <end position="986"/>
    </location>
</feature>
<accession>A0A2G5HPQ8</accession>
<dbReference type="Proteomes" id="UP000230605">
    <property type="component" value="Chromosome 6"/>
</dbReference>
<organism evidence="2 4">
    <name type="scientific">Cercospora beticola</name>
    <name type="common">Sugarbeet leaf spot fungus</name>
    <dbReference type="NCBI Taxonomy" id="122368"/>
    <lineage>
        <taxon>Eukaryota</taxon>
        <taxon>Fungi</taxon>
        <taxon>Dikarya</taxon>
        <taxon>Ascomycota</taxon>
        <taxon>Pezizomycotina</taxon>
        <taxon>Dothideomycetes</taxon>
        <taxon>Dothideomycetidae</taxon>
        <taxon>Mycosphaerellales</taxon>
        <taxon>Mycosphaerellaceae</taxon>
        <taxon>Cercospora</taxon>
    </lineage>
</organism>
<evidence type="ECO:0000313" key="2">
    <source>
        <dbReference type="EMBL" id="PIA94534.1"/>
    </source>
</evidence>
<feature type="compositionally biased region" description="Low complexity" evidence="1">
    <location>
        <begin position="10"/>
        <end position="20"/>
    </location>
</feature>
<reference evidence="3 5" key="2">
    <citation type="submission" date="2023-09" db="EMBL/GenBank/DDBJ databases">
        <title>Complete-Gapless Cercospora beticola genome.</title>
        <authorList>
            <person name="Wyatt N.A."/>
            <person name="Spanner R.E."/>
            <person name="Bolton M.D."/>
        </authorList>
    </citation>
    <scope>NUCLEOTIDE SEQUENCE [LARGE SCALE GENOMIC DNA]</scope>
    <source>
        <strain evidence="3">Cb09-40</strain>
    </source>
</reference>
<feature type="compositionally biased region" description="Polar residues" evidence="1">
    <location>
        <begin position="672"/>
        <end position="687"/>
    </location>
</feature>
<feature type="compositionally biased region" description="Polar residues" evidence="1">
    <location>
        <begin position="329"/>
        <end position="353"/>
    </location>
</feature>
<feature type="region of interest" description="Disordered" evidence="1">
    <location>
        <begin position="666"/>
        <end position="811"/>
    </location>
</feature>
<dbReference type="EMBL" id="CP134189">
    <property type="protein sequence ID" value="WPB04948.1"/>
    <property type="molecule type" value="Genomic_DNA"/>
</dbReference>
<keyword evidence="5" id="KW-1185">Reference proteome</keyword>
<feature type="compositionally biased region" description="Pro residues" evidence="1">
    <location>
        <begin position="953"/>
        <end position="964"/>
    </location>
</feature>
<feature type="region of interest" description="Disordered" evidence="1">
    <location>
        <begin position="596"/>
        <end position="615"/>
    </location>
</feature>
<protein>
    <submittedName>
        <fullName evidence="2">Uncharacterized protein</fullName>
    </submittedName>
</protein>
<feature type="compositionally biased region" description="Polar residues" evidence="1">
    <location>
        <begin position="972"/>
        <end position="986"/>
    </location>
</feature>
<proteinExistence type="predicted"/>
<feature type="region of interest" description="Disordered" evidence="1">
    <location>
        <begin position="1"/>
        <end position="83"/>
    </location>
</feature>
<feature type="region of interest" description="Disordered" evidence="1">
    <location>
        <begin position="205"/>
        <end position="416"/>
    </location>
</feature>
<evidence type="ECO:0000256" key="1">
    <source>
        <dbReference type="SAM" id="MobiDB-lite"/>
    </source>
</evidence>
<sequence>MSGRRKSARSSHSAKSPSLATISEMEPPEGAPAQRPSERSSEETPTPEQRQLKRERYQLAGNAFAQQEFARRQMTPPTVIHPAFRPGFNLLDTTQPLPELDPSERLPHAEESPTMRLQFPKNSLETDRVATSGQMHRESTQTTLSQFMLNPPEIDLGTTPEHTPVPTQREWLETRDNLELHGGQQPHIPVIKHTPKSTAEEFASAVSTVSQNEVQTEPRTPGHKSPKKTTFLERVTKWTARRTHTHAQKQKSDADQAPDLPLPPKARAVLQQPPPARGLGRSPSKTKSFFARRRSDANDLPKPEPVRAATSLGHRTPRSVHFDTPEPSAAQSRHVSRSSTAQRTSNLGRSQSLKYIDNAVPPTPPAKDTPPDEPPIRNMAQQRPAFAYETPSKPREYTSSGRLSPSRIGSNSSRGAAKLVTQPSMFSLRASVVPGAMDQAELDDANSRIGGLGIEGFSMPHETRRGSYTAAYSPSVYSPDDFRRSAALFPERAATMSTSQQSGHLLSSLRTPREVDRLEQMRQRGSPHTAQSSNSDMGTISMVYPDLAKDPSIASFMSMEPPPSPSPQPGVTDRAFDEVEKMLNTKDQQRTANLNVTPKAGFGGKASTSTRHVSEDSKDGLFAIPVERPQSFDETTPPAFSSKAVAHSTLHRQQTVASSPMAHHLSAVPSPLRNSDGQIYLPQTTFSPPKPRSRKESHLAATVPQIEEKASSETLLSPYDPPWTPSGRPKPKEDIFKNKPALAASTGDELVVRQSPPVGGMRWSNEAPATPGDPRKSTTRRKVSAFESPWKVATTASEPQAPSMPLPEDPDDFHDLDDLIEMITERDTAIQDLQTEMKYENTRLHQRLASLEIKDREKKHSSRKISSAVQEENKSSRAGKQSARVDDTKAKRISTSFAHEYYQNQTKTGPISPTDSVPMSERSTIILTPNMPQLGAIPDLPRPQEVPREDSPTLPPGSPNPVATPPAKKASESTTPVSPSAANTDTRYNDLMAVMQQQQAMMLQMMQEIKDLKRSGQGSEH</sequence>
<dbReference type="AlphaFoldDB" id="A0A2G5HPQ8"/>
<name>A0A2G5HPQ8_CERBT</name>